<dbReference type="InterPro" id="IPR020846">
    <property type="entry name" value="MFS_dom"/>
</dbReference>
<evidence type="ECO:0000256" key="3">
    <source>
        <dbReference type="ARBA" id="ARBA00022989"/>
    </source>
</evidence>
<dbReference type="EMBL" id="JAIXMP010000011">
    <property type="protein sequence ID" value="KAI9264888.1"/>
    <property type="molecule type" value="Genomic_DNA"/>
</dbReference>
<protein>
    <submittedName>
        <fullName evidence="8">Major facilitator superfamily domain-containing protein</fullName>
    </submittedName>
</protein>
<feature type="compositionally biased region" description="Polar residues" evidence="5">
    <location>
        <begin position="1"/>
        <end position="13"/>
    </location>
</feature>
<dbReference type="PANTHER" id="PTHR23502:SF5">
    <property type="entry name" value="QUINIDINE RESISTANCE PROTEIN 3"/>
    <property type="match status" value="1"/>
</dbReference>
<accession>A0AAD5KAW6</accession>
<feature type="transmembrane region" description="Helical" evidence="6">
    <location>
        <begin position="143"/>
        <end position="162"/>
    </location>
</feature>
<dbReference type="PANTHER" id="PTHR23502">
    <property type="entry name" value="MAJOR FACILITATOR SUPERFAMILY"/>
    <property type="match status" value="1"/>
</dbReference>
<feature type="transmembrane region" description="Helical" evidence="6">
    <location>
        <begin position="168"/>
        <end position="189"/>
    </location>
</feature>
<gene>
    <name evidence="8" type="ORF">BDA99DRAFT_536384</name>
</gene>
<evidence type="ECO:0000259" key="7">
    <source>
        <dbReference type="PROSITE" id="PS50850"/>
    </source>
</evidence>
<dbReference type="InterPro" id="IPR011701">
    <property type="entry name" value="MFS"/>
</dbReference>
<comment type="caution">
    <text evidence="8">The sequence shown here is derived from an EMBL/GenBank/DDBJ whole genome shotgun (WGS) entry which is preliminary data.</text>
</comment>
<feature type="transmembrane region" description="Helical" evidence="6">
    <location>
        <begin position="232"/>
        <end position="252"/>
    </location>
</feature>
<reference evidence="8" key="1">
    <citation type="journal article" date="2022" name="IScience">
        <title>Evolution of zygomycete secretomes and the origins of terrestrial fungal ecologies.</title>
        <authorList>
            <person name="Chang Y."/>
            <person name="Wang Y."/>
            <person name="Mondo S."/>
            <person name="Ahrendt S."/>
            <person name="Andreopoulos W."/>
            <person name="Barry K."/>
            <person name="Beard J."/>
            <person name="Benny G.L."/>
            <person name="Blankenship S."/>
            <person name="Bonito G."/>
            <person name="Cuomo C."/>
            <person name="Desiro A."/>
            <person name="Gervers K.A."/>
            <person name="Hundley H."/>
            <person name="Kuo A."/>
            <person name="LaButti K."/>
            <person name="Lang B.F."/>
            <person name="Lipzen A."/>
            <person name="O'Donnell K."/>
            <person name="Pangilinan J."/>
            <person name="Reynolds N."/>
            <person name="Sandor L."/>
            <person name="Smith M.E."/>
            <person name="Tsang A."/>
            <person name="Grigoriev I.V."/>
            <person name="Stajich J.E."/>
            <person name="Spatafora J.W."/>
        </authorList>
    </citation>
    <scope>NUCLEOTIDE SEQUENCE</scope>
    <source>
        <strain evidence="8">RSA 2281</strain>
    </source>
</reference>
<reference evidence="8" key="2">
    <citation type="submission" date="2023-02" db="EMBL/GenBank/DDBJ databases">
        <authorList>
            <consortium name="DOE Joint Genome Institute"/>
            <person name="Mondo S.J."/>
            <person name="Chang Y."/>
            <person name="Wang Y."/>
            <person name="Ahrendt S."/>
            <person name="Andreopoulos W."/>
            <person name="Barry K."/>
            <person name="Beard J."/>
            <person name="Benny G.L."/>
            <person name="Blankenship S."/>
            <person name="Bonito G."/>
            <person name="Cuomo C."/>
            <person name="Desiro A."/>
            <person name="Gervers K.A."/>
            <person name="Hundley H."/>
            <person name="Kuo A."/>
            <person name="LaButti K."/>
            <person name="Lang B.F."/>
            <person name="Lipzen A."/>
            <person name="O'Donnell K."/>
            <person name="Pangilinan J."/>
            <person name="Reynolds N."/>
            <person name="Sandor L."/>
            <person name="Smith M.W."/>
            <person name="Tsang A."/>
            <person name="Grigoriev I.V."/>
            <person name="Stajich J.E."/>
            <person name="Spatafora J.W."/>
        </authorList>
    </citation>
    <scope>NUCLEOTIDE SEQUENCE</scope>
    <source>
        <strain evidence="8">RSA 2281</strain>
    </source>
</reference>
<feature type="transmembrane region" description="Helical" evidence="6">
    <location>
        <begin position="111"/>
        <end position="131"/>
    </location>
</feature>
<evidence type="ECO:0000256" key="5">
    <source>
        <dbReference type="SAM" id="MobiDB-lite"/>
    </source>
</evidence>
<evidence type="ECO:0000256" key="6">
    <source>
        <dbReference type="SAM" id="Phobius"/>
    </source>
</evidence>
<comment type="subcellular location">
    <subcellularLocation>
        <location evidence="1">Membrane</location>
        <topology evidence="1">Multi-pass membrane protein</topology>
    </subcellularLocation>
</comment>
<feature type="transmembrane region" description="Helical" evidence="6">
    <location>
        <begin position="396"/>
        <end position="413"/>
    </location>
</feature>
<dbReference type="PROSITE" id="PS50850">
    <property type="entry name" value="MFS"/>
    <property type="match status" value="1"/>
</dbReference>
<dbReference type="InterPro" id="IPR036259">
    <property type="entry name" value="MFS_trans_sf"/>
</dbReference>
<dbReference type="Gene3D" id="1.20.1250.20">
    <property type="entry name" value="MFS general substrate transporter like domains"/>
    <property type="match status" value="1"/>
</dbReference>
<feature type="domain" description="Major facilitator superfamily (MFS) profile" evidence="7">
    <location>
        <begin position="77"/>
        <end position="511"/>
    </location>
</feature>
<dbReference type="Pfam" id="PF07690">
    <property type="entry name" value="MFS_1"/>
    <property type="match status" value="1"/>
</dbReference>
<name>A0AAD5KAW6_9FUNG</name>
<dbReference type="SUPFAM" id="SSF103473">
    <property type="entry name" value="MFS general substrate transporter"/>
    <property type="match status" value="1"/>
</dbReference>
<keyword evidence="4 6" id="KW-0472">Membrane</keyword>
<feature type="compositionally biased region" description="Basic and acidic residues" evidence="5">
    <location>
        <begin position="14"/>
        <end position="36"/>
    </location>
</feature>
<keyword evidence="2 6" id="KW-0812">Transmembrane</keyword>
<organism evidence="8 9">
    <name type="scientific">Phascolomyces articulosus</name>
    <dbReference type="NCBI Taxonomy" id="60185"/>
    <lineage>
        <taxon>Eukaryota</taxon>
        <taxon>Fungi</taxon>
        <taxon>Fungi incertae sedis</taxon>
        <taxon>Mucoromycota</taxon>
        <taxon>Mucoromycotina</taxon>
        <taxon>Mucoromycetes</taxon>
        <taxon>Mucorales</taxon>
        <taxon>Lichtheimiaceae</taxon>
        <taxon>Phascolomyces</taxon>
    </lineage>
</organism>
<feature type="region of interest" description="Disordered" evidence="5">
    <location>
        <begin position="1"/>
        <end position="46"/>
    </location>
</feature>
<dbReference type="Proteomes" id="UP001209540">
    <property type="component" value="Unassembled WGS sequence"/>
</dbReference>
<feature type="transmembrane region" description="Helical" evidence="6">
    <location>
        <begin position="419"/>
        <end position="447"/>
    </location>
</feature>
<feature type="transmembrane region" description="Helical" evidence="6">
    <location>
        <begin position="75"/>
        <end position="99"/>
    </location>
</feature>
<feature type="transmembrane region" description="Helical" evidence="6">
    <location>
        <begin position="344"/>
        <end position="364"/>
    </location>
</feature>
<feature type="transmembrane region" description="Helical" evidence="6">
    <location>
        <begin position="310"/>
        <end position="332"/>
    </location>
</feature>
<dbReference type="GO" id="GO:0022857">
    <property type="term" value="F:transmembrane transporter activity"/>
    <property type="evidence" value="ECO:0007669"/>
    <property type="project" value="InterPro"/>
</dbReference>
<dbReference type="GO" id="GO:0005886">
    <property type="term" value="C:plasma membrane"/>
    <property type="evidence" value="ECO:0007669"/>
    <property type="project" value="TreeGrafter"/>
</dbReference>
<evidence type="ECO:0000256" key="1">
    <source>
        <dbReference type="ARBA" id="ARBA00004141"/>
    </source>
</evidence>
<evidence type="ECO:0000256" key="2">
    <source>
        <dbReference type="ARBA" id="ARBA00022692"/>
    </source>
</evidence>
<feature type="transmembrane region" description="Helical" evidence="6">
    <location>
        <begin position="459"/>
        <end position="480"/>
    </location>
</feature>
<keyword evidence="3 6" id="KW-1133">Transmembrane helix</keyword>
<evidence type="ECO:0000256" key="4">
    <source>
        <dbReference type="ARBA" id="ARBA00023136"/>
    </source>
</evidence>
<feature type="transmembrane region" description="Helical" evidence="6">
    <location>
        <begin position="201"/>
        <end position="226"/>
    </location>
</feature>
<feature type="transmembrane region" description="Helical" evidence="6">
    <location>
        <begin position="486"/>
        <end position="506"/>
    </location>
</feature>
<proteinExistence type="predicted"/>
<evidence type="ECO:0000313" key="9">
    <source>
        <dbReference type="Proteomes" id="UP001209540"/>
    </source>
</evidence>
<sequence>MSNAQNDDTQSSSIHEKDTSKNTTIDGKDEKDEGKIPRNNGNGDDVEFIHHKQDEYTEQFDDNDETKDYSTVKKCVIFTIVTSLPAITQLASTALFPTFPYIRDGLNTTETVTNAIAASHSLITGFVPVLWASYSNIYGRRPIYLISSLIMIVGHMGCALSVNIETMIVFRTIAGIGGGVGRTVSVGTISEIFNDSSKGKALALNSAIPISATALGPIIGGILNQFFGWRSLFWSMSICFGILLVLIIFLLPETNKKVIKAKKQRYLQKKLVLTLDDNQKDNNNNLDSPKQKFLLINPVSSLKLLKYPNILTCSIYIGIITFVGYAFTISFAWAYSQIYHFDSIHVGLCFLPGAIGTIISAFIAGSISDKRYKKYVEKAKKSHSEIYPEMRLSKSLLLPAALVMSGASITYGWCIEKQFHFAVGLLAQMFGQFSTLLWICILIIYAVQCTPEEGTSIQACFEMMRSIFTFISILTVIGLENLTGRGVLYTTYGFILFFGSFCVIYIQKNRARWKLMREKKTKDVQQHS</sequence>
<evidence type="ECO:0000313" key="8">
    <source>
        <dbReference type="EMBL" id="KAI9264888.1"/>
    </source>
</evidence>
<keyword evidence="9" id="KW-1185">Reference proteome</keyword>
<dbReference type="AlphaFoldDB" id="A0AAD5KAW6"/>